<feature type="region of interest" description="Disordered" evidence="1">
    <location>
        <begin position="25"/>
        <end position="69"/>
    </location>
</feature>
<organism evidence="3 4">
    <name type="scientific">Triticum urartu</name>
    <name type="common">Red wild einkorn</name>
    <name type="synonym">Crithodium urartu</name>
    <dbReference type="NCBI Taxonomy" id="4572"/>
    <lineage>
        <taxon>Eukaryota</taxon>
        <taxon>Viridiplantae</taxon>
        <taxon>Streptophyta</taxon>
        <taxon>Embryophyta</taxon>
        <taxon>Tracheophyta</taxon>
        <taxon>Spermatophyta</taxon>
        <taxon>Magnoliopsida</taxon>
        <taxon>Liliopsida</taxon>
        <taxon>Poales</taxon>
        <taxon>Poaceae</taxon>
        <taxon>BOP clade</taxon>
        <taxon>Pooideae</taxon>
        <taxon>Triticodae</taxon>
        <taxon>Triticeae</taxon>
        <taxon>Triticinae</taxon>
        <taxon>Triticum</taxon>
    </lineage>
</organism>
<reference evidence="4" key="1">
    <citation type="journal article" date="2013" name="Nature">
        <title>Draft genome of the wheat A-genome progenitor Triticum urartu.</title>
        <authorList>
            <person name="Ling H.Q."/>
            <person name="Zhao S."/>
            <person name="Liu D."/>
            <person name="Wang J."/>
            <person name="Sun H."/>
            <person name="Zhang C."/>
            <person name="Fan H."/>
            <person name="Li D."/>
            <person name="Dong L."/>
            <person name="Tao Y."/>
            <person name="Gao C."/>
            <person name="Wu H."/>
            <person name="Li Y."/>
            <person name="Cui Y."/>
            <person name="Guo X."/>
            <person name="Zheng S."/>
            <person name="Wang B."/>
            <person name="Yu K."/>
            <person name="Liang Q."/>
            <person name="Yang W."/>
            <person name="Lou X."/>
            <person name="Chen J."/>
            <person name="Feng M."/>
            <person name="Jian J."/>
            <person name="Zhang X."/>
            <person name="Luo G."/>
            <person name="Jiang Y."/>
            <person name="Liu J."/>
            <person name="Wang Z."/>
            <person name="Sha Y."/>
            <person name="Zhang B."/>
            <person name="Wu H."/>
            <person name="Tang D."/>
            <person name="Shen Q."/>
            <person name="Xue P."/>
            <person name="Zou S."/>
            <person name="Wang X."/>
            <person name="Liu X."/>
            <person name="Wang F."/>
            <person name="Yang Y."/>
            <person name="An X."/>
            <person name="Dong Z."/>
            <person name="Zhang K."/>
            <person name="Zhang X."/>
            <person name="Luo M.C."/>
            <person name="Dvorak J."/>
            <person name="Tong Y."/>
            <person name="Wang J."/>
            <person name="Yang H."/>
            <person name="Li Z."/>
            <person name="Wang D."/>
            <person name="Zhang A."/>
            <person name="Wang J."/>
        </authorList>
    </citation>
    <scope>NUCLEOTIDE SEQUENCE</scope>
    <source>
        <strain evidence="4">cv. G1812</strain>
    </source>
</reference>
<dbReference type="EnsemblPlants" id="TuG1812G0700000833.01.T01">
    <property type="protein sequence ID" value="TuG1812G0700000833.01.T01.cds462608"/>
    <property type="gene ID" value="TuG1812G0700000833.01"/>
</dbReference>
<keyword evidence="2" id="KW-0812">Transmembrane</keyword>
<keyword evidence="2" id="KW-1133">Transmembrane helix</keyword>
<reference evidence="3" key="2">
    <citation type="submission" date="2018-03" db="EMBL/GenBank/DDBJ databases">
        <title>The Triticum urartu genome reveals the dynamic nature of wheat genome evolution.</title>
        <authorList>
            <person name="Ling H."/>
            <person name="Ma B."/>
            <person name="Shi X."/>
            <person name="Liu H."/>
            <person name="Dong L."/>
            <person name="Sun H."/>
            <person name="Cao Y."/>
            <person name="Gao Q."/>
            <person name="Zheng S."/>
            <person name="Li Y."/>
            <person name="Yu Y."/>
            <person name="Du H."/>
            <person name="Qi M."/>
            <person name="Li Y."/>
            <person name="Yu H."/>
            <person name="Cui Y."/>
            <person name="Wang N."/>
            <person name="Chen C."/>
            <person name="Wu H."/>
            <person name="Zhao Y."/>
            <person name="Zhang J."/>
            <person name="Li Y."/>
            <person name="Zhou W."/>
            <person name="Zhang B."/>
            <person name="Hu W."/>
            <person name="Eijk M."/>
            <person name="Tang J."/>
            <person name="Witsenboer H."/>
            <person name="Zhao S."/>
            <person name="Li Z."/>
            <person name="Zhang A."/>
            <person name="Wang D."/>
            <person name="Liang C."/>
        </authorList>
    </citation>
    <scope>NUCLEOTIDE SEQUENCE [LARGE SCALE GENOMIC DNA]</scope>
    <source>
        <strain evidence="3">cv. G1812</strain>
    </source>
</reference>
<evidence type="ECO:0000313" key="3">
    <source>
        <dbReference type="EnsemblPlants" id="TuG1812G0700000833.01.T01.cds462608"/>
    </source>
</evidence>
<evidence type="ECO:0000256" key="2">
    <source>
        <dbReference type="SAM" id="Phobius"/>
    </source>
</evidence>
<keyword evidence="2" id="KW-0472">Membrane</keyword>
<dbReference type="Proteomes" id="UP000015106">
    <property type="component" value="Chromosome 7"/>
</dbReference>
<name>A0A8R7QY14_TRIUA</name>
<evidence type="ECO:0000313" key="4">
    <source>
        <dbReference type="Proteomes" id="UP000015106"/>
    </source>
</evidence>
<sequence length="202" mass="21317">MVAPRARANTRMRRVESMHGSVFTHCTAPRRPSARLAMAPGRTDGPNKWKVGASAGGGAGEGGGGAEGAEGELLAGEHEQVPGAAEAELLLGAAEQGAELGPVQHRDGHHEPPPRLAHVHREVAPRHVRRRRLLLLLPVPLLLPVALLLLPPTQARAPLQDLLQPRRASLLDRHYSSEGGARSSVRWLDSVAAGWRCGGGGG</sequence>
<feature type="transmembrane region" description="Helical" evidence="2">
    <location>
        <begin position="133"/>
        <end position="150"/>
    </location>
</feature>
<feature type="compositionally biased region" description="Gly residues" evidence="1">
    <location>
        <begin position="54"/>
        <end position="68"/>
    </location>
</feature>
<dbReference type="AlphaFoldDB" id="A0A8R7QY14"/>
<protein>
    <submittedName>
        <fullName evidence="3">Uncharacterized protein</fullName>
    </submittedName>
</protein>
<accession>A0A8R7QY14</accession>
<reference evidence="3" key="3">
    <citation type="submission" date="2022-06" db="UniProtKB">
        <authorList>
            <consortium name="EnsemblPlants"/>
        </authorList>
    </citation>
    <scope>IDENTIFICATION</scope>
</reference>
<proteinExistence type="predicted"/>
<gene>
    <name evidence="3" type="primary">LOC125521167</name>
</gene>
<evidence type="ECO:0000256" key="1">
    <source>
        <dbReference type="SAM" id="MobiDB-lite"/>
    </source>
</evidence>
<keyword evidence="4" id="KW-1185">Reference proteome</keyword>
<dbReference type="Gramene" id="TuG1812G0700000833.01.T01">
    <property type="protein sequence ID" value="TuG1812G0700000833.01.T01.cds462608"/>
    <property type="gene ID" value="TuG1812G0700000833.01"/>
</dbReference>